<reference evidence="1 2" key="1">
    <citation type="submission" date="2015-04" db="EMBL/GenBank/DDBJ databases">
        <title>Complete genome sequence of Schizopora paradoxa KUC8140, a cosmopolitan wood degrader in East Asia.</title>
        <authorList>
            <consortium name="DOE Joint Genome Institute"/>
            <person name="Min B."/>
            <person name="Park H."/>
            <person name="Jang Y."/>
            <person name="Kim J.-J."/>
            <person name="Kim K.H."/>
            <person name="Pangilinan J."/>
            <person name="Lipzen A."/>
            <person name="Riley R."/>
            <person name="Grigoriev I.V."/>
            <person name="Spatafora J.W."/>
            <person name="Choi I.-G."/>
        </authorList>
    </citation>
    <scope>NUCLEOTIDE SEQUENCE [LARGE SCALE GENOMIC DNA]</scope>
    <source>
        <strain evidence="1 2">KUC8140</strain>
    </source>
</reference>
<dbReference type="AlphaFoldDB" id="A0A0H2RY50"/>
<name>A0A0H2RY50_9AGAM</name>
<evidence type="ECO:0000313" key="2">
    <source>
        <dbReference type="Proteomes" id="UP000053477"/>
    </source>
</evidence>
<dbReference type="InParanoid" id="A0A0H2RY50"/>
<keyword evidence="2" id="KW-1185">Reference proteome</keyword>
<organism evidence="1 2">
    <name type="scientific">Schizopora paradoxa</name>
    <dbReference type="NCBI Taxonomy" id="27342"/>
    <lineage>
        <taxon>Eukaryota</taxon>
        <taxon>Fungi</taxon>
        <taxon>Dikarya</taxon>
        <taxon>Basidiomycota</taxon>
        <taxon>Agaricomycotina</taxon>
        <taxon>Agaricomycetes</taxon>
        <taxon>Hymenochaetales</taxon>
        <taxon>Schizoporaceae</taxon>
        <taxon>Schizopora</taxon>
    </lineage>
</organism>
<evidence type="ECO:0000313" key="1">
    <source>
        <dbReference type="EMBL" id="KLO16995.1"/>
    </source>
</evidence>
<proteinExistence type="predicted"/>
<dbReference type="EMBL" id="KQ085909">
    <property type="protein sequence ID" value="KLO16995.1"/>
    <property type="molecule type" value="Genomic_DNA"/>
</dbReference>
<dbReference type="Proteomes" id="UP000053477">
    <property type="component" value="Unassembled WGS sequence"/>
</dbReference>
<sequence length="109" mass="12117">MAVNPSLLSGLLVTWRLFHTEGPSLPRHISIAPFILLSYSQFSIPSAALLQISQHSFIPSSFYSIVHFIIACHPLPRHPVFTPPLPPFRCSHSTPIASIACMGWTWRGI</sequence>
<protein>
    <submittedName>
        <fullName evidence="1">Uncharacterized protein</fullName>
    </submittedName>
</protein>
<gene>
    <name evidence="1" type="ORF">SCHPADRAFT_184628</name>
</gene>
<accession>A0A0H2RY50</accession>